<proteinExistence type="predicted"/>
<reference evidence="3" key="2">
    <citation type="submission" date="2025-09" db="UniProtKB">
        <authorList>
            <consortium name="Ensembl"/>
        </authorList>
    </citation>
    <scope>IDENTIFICATION</scope>
</reference>
<feature type="compositionally biased region" description="Basic and acidic residues" evidence="1">
    <location>
        <begin position="128"/>
        <end position="156"/>
    </location>
</feature>
<keyword evidence="2" id="KW-0472">Membrane</keyword>
<feature type="transmembrane region" description="Helical" evidence="2">
    <location>
        <begin position="23"/>
        <end position="41"/>
    </location>
</feature>
<dbReference type="Ensembl" id="ENSPKIT00000040199.1">
    <property type="protein sequence ID" value="ENSPKIP00000015726.1"/>
    <property type="gene ID" value="ENSPKIG00000002346.1"/>
</dbReference>
<dbReference type="STRING" id="1676925.ENSPKIP00000015726"/>
<dbReference type="InterPro" id="IPR051994">
    <property type="entry name" value="WW_domain-binding"/>
</dbReference>
<dbReference type="AlphaFoldDB" id="A0A3B3RDL2"/>
<organism evidence="3 4">
    <name type="scientific">Paramormyrops kingsleyae</name>
    <dbReference type="NCBI Taxonomy" id="1676925"/>
    <lineage>
        <taxon>Eukaryota</taxon>
        <taxon>Metazoa</taxon>
        <taxon>Chordata</taxon>
        <taxon>Craniata</taxon>
        <taxon>Vertebrata</taxon>
        <taxon>Euteleostomi</taxon>
        <taxon>Actinopterygii</taxon>
        <taxon>Neopterygii</taxon>
        <taxon>Teleostei</taxon>
        <taxon>Osteoglossocephala</taxon>
        <taxon>Osteoglossomorpha</taxon>
        <taxon>Osteoglossiformes</taxon>
        <taxon>Mormyridae</taxon>
        <taxon>Paramormyrops</taxon>
    </lineage>
</organism>
<dbReference type="Proteomes" id="UP000261540">
    <property type="component" value="Unplaced"/>
</dbReference>
<dbReference type="PANTHER" id="PTHR16209:SF4">
    <property type="entry name" value="WW DOMAIN BINDING PROTEIN 1-LIKE"/>
    <property type="match status" value="1"/>
</dbReference>
<keyword evidence="2" id="KW-0812">Transmembrane</keyword>
<dbReference type="PANTHER" id="PTHR16209">
    <property type="entry name" value="VESICULAR, OVEREXPRESSED IN CANCER, PROSURVIVAL PROTEIN 1"/>
    <property type="match status" value="1"/>
</dbReference>
<accession>A0A3B3RDL2</accession>
<reference evidence="3" key="1">
    <citation type="submission" date="2025-08" db="UniProtKB">
        <authorList>
            <consortium name="Ensembl"/>
        </authorList>
    </citation>
    <scope>IDENTIFICATION</scope>
</reference>
<keyword evidence="4" id="KW-1185">Reference proteome</keyword>
<keyword evidence="2" id="KW-1133">Transmembrane helix</keyword>
<evidence type="ECO:0000313" key="3">
    <source>
        <dbReference type="Ensembl" id="ENSPKIP00000015726.1"/>
    </source>
</evidence>
<feature type="compositionally biased region" description="Polar residues" evidence="1">
    <location>
        <begin position="208"/>
        <end position="217"/>
    </location>
</feature>
<dbReference type="GeneTree" id="ENSGT00950000183109"/>
<evidence type="ECO:0000256" key="1">
    <source>
        <dbReference type="SAM" id="MobiDB-lite"/>
    </source>
</evidence>
<name>A0A3B3RDL2_9TELE</name>
<protein>
    <submittedName>
        <fullName evidence="3">WW domain binding protein 1 like</fullName>
    </submittedName>
</protein>
<feature type="region of interest" description="Disordered" evidence="1">
    <location>
        <begin position="196"/>
        <end position="217"/>
    </location>
</feature>
<sequence length="217" mass="24793">SYTCESGHCCGESECCGHYYQLWWFWLVWTLIITLSCCCICHHRRAKLRLQQQQRQHEINLIAYREAHNHSSLPFYFSDYLLPAYDEVVSHPPTPPPPYSIRPPSQMAPLDPFVPERTDELQPLSSPRPHECEPAPPDAHEDEASQQLREGKEQTPGRHRRFTGDSGIEVCVCSHGQGGDPLELLDFCDSCIADSPGNEEPGMEPRVQVTQSHRWTL</sequence>
<evidence type="ECO:0000313" key="4">
    <source>
        <dbReference type="Proteomes" id="UP000261540"/>
    </source>
</evidence>
<evidence type="ECO:0000256" key="2">
    <source>
        <dbReference type="SAM" id="Phobius"/>
    </source>
</evidence>
<dbReference type="InterPro" id="IPR021684">
    <property type="entry name" value="WBP1-like"/>
</dbReference>
<feature type="region of interest" description="Disordered" evidence="1">
    <location>
        <begin position="93"/>
        <end position="163"/>
    </location>
</feature>
<dbReference type="Pfam" id="PF11669">
    <property type="entry name" value="WBP-1"/>
    <property type="match status" value="1"/>
</dbReference>